<feature type="region of interest" description="Disordered" evidence="5">
    <location>
        <begin position="73"/>
        <end position="110"/>
    </location>
</feature>
<comment type="similarity">
    <text evidence="1">Belongs to the heat shock protein 90 family.</text>
</comment>
<dbReference type="InterPro" id="IPR020568">
    <property type="entry name" value="Ribosomal_Su5_D2-typ_SF"/>
</dbReference>
<evidence type="ECO:0000256" key="5">
    <source>
        <dbReference type="SAM" id="MobiDB-lite"/>
    </source>
</evidence>
<dbReference type="InterPro" id="IPR020575">
    <property type="entry name" value="Hsp90_N"/>
</dbReference>
<dbReference type="InterPro" id="IPR018930">
    <property type="entry name" value="LEA-18"/>
</dbReference>
<keyword evidence="2" id="KW-0547">Nucleotide-binding</keyword>
<dbReference type="PROSITE" id="PS00298">
    <property type="entry name" value="HSP90"/>
    <property type="match status" value="1"/>
</dbReference>
<feature type="compositionally biased region" description="Basic and acidic residues" evidence="5">
    <location>
        <begin position="87"/>
        <end position="96"/>
    </location>
</feature>
<dbReference type="Proteomes" id="UP000007752">
    <property type="component" value="Chromosome 9"/>
</dbReference>
<protein>
    <submittedName>
        <fullName evidence="6">Uncharacterized protein</fullName>
    </submittedName>
</protein>
<name>B9G476_ORYSJ</name>
<dbReference type="GO" id="GO:0005524">
    <property type="term" value="F:ATP binding"/>
    <property type="evidence" value="ECO:0007669"/>
    <property type="project" value="UniProtKB-KW"/>
</dbReference>
<accession>B9G476</accession>
<organism evidence="6">
    <name type="scientific">Oryza sativa subsp. japonica</name>
    <name type="common">Rice</name>
    <dbReference type="NCBI Taxonomy" id="39947"/>
    <lineage>
        <taxon>Eukaryota</taxon>
        <taxon>Viridiplantae</taxon>
        <taxon>Streptophyta</taxon>
        <taxon>Embryophyta</taxon>
        <taxon>Tracheophyta</taxon>
        <taxon>Spermatophyta</taxon>
        <taxon>Magnoliopsida</taxon>
        <taxon>Liliopsida</taxon>
        <taxon>Poales</taxon>
        <taxon>Poaceae</taxon>
        <taxon>BOP clade</taxon>
        <taxon>Oryzoideae</taxon>
        <taxon>Oryzeae</taxon>
        <taxon>Oryzinae</taxon>
        <taxon>Oryza</taxon>
        <taxon>Oryza sativa</taxon>
    </lineage>
</organism>
<evidence type="ECO:0000313" key="6">
    <source>
        <dbReference type="EMBL" id="EEE69924.1"/>
    </source>
</evidence>
<reference evidence="6" key="2">
    <citation type="submission" date="2008-12" db="EMBL/GenBank/DDBJ databases">
        <title>Improved gene annotation of the rice (Oryza sativa) genomes.</title>
        <authorList>
            <person name="Wang J."/>
            <person name="Li R."/>
            <person name="Fan W."/>
            <person name="Huang Q."/>
            <person name="Zhang J."/>
            <person name="Zhou Y."/>
            <person name="Hu Y."/>
            <person name="Zi S."/>
            <person name="Li J."/>
            <person name="Ni P."/>
            <person name="Zheng H."/>
            <person name="Zhang Y."/>
            <person name="Zhao M."/>
            <person name="Hao Q."/>
            <person name="McDermott J."/>
            <person name="Samudrala R."/>
            <person name="Kristiansen K."/>
            <person name="Wong G.K.-S."/>
        </authorList>
    </citation>
    <scope>NUCLEOTIDE SEQUENCE</scope>
</reference>
<proteinExistence type="inferred from homology"/>
<dbReference type="SUPFAM" id="SSF54211">
    <property type="entry name" value="Ribosomal protein S5 domain 2-like"/>
    <property type="match status" value="1"/>
</dbReference>
<dbReference type="InterPro" id="IPR001404">
    <property type="entry name" value="Hsp90_fam"/>
</dbReference>
<dbReference type="AlphaFoldDB" id="B9G476"/>
<dbReference type="GO" id="GO:0051082">
    <property type="term" value="F:unfolded protein binding"/>
    <property type="evidence" value="ECO:0007669"/>
    <property type="project" value="InterPro"/>
</dbReference>
<dbReference type="EMBL" id="CM000146">
    <property type="protein sequence ID" value="EEE69924.1"/>
    <property type="molecule type" value="Genomic_DNA"/>
</dbReference>
<evidence type="ECO:0000256" key="4">
    <source>
        <dbReference type="ARBA" id="ARBA00023186"/>
    </source>
</evidence>
<keyword evidence="3" id="KW-0067">ATP-binding</keyword>
<evidence type="ECO:0000256" key="3">
    <source>
        <dbReference type="ARBA" id="ARBA00022840"/>
    </source>
</evidence>
<dbReference type="Gene3D" id="1.20.120.790">
    <property type="entry name" value="Heat shock protein 90, C-terminal domain"/>
    <property type="match status" value="1"/>
</dbReference>
<dbReference type="GO" id="GO:0016887">
    <property type="term" value="F:ATP hydrolysis activity"/>
    <property type="evidence" value="ECO:0007669"/>
    <property type="project" value="InterPro"/>
</dbReference>
<dbReference type="HOGENOM" id="CLU_177259_0_0_1"/>
<dbReference type="Gene3D" id="3.30.565.10">
    <property type="entry name" value="Histidine kinase-like ATPase, C-terminal domain"/>
    <property type="match status" value="2"/>
</dbReference>
<reference evidence="6" key="1">
    <citation type="journal article" date="2005" name="PLoS Biol.">
        <title>The genomes of Oryza sativa: a history of duplications.</title>
        <authorList>
            <person name="Yu J."/>
            <person name="Wang J."/>
            <person name="Lin W."/>
            <person name="Li S."/>
            <person name="Li H."/>
            <person name="Zhou J."/>
            <person name="Ni P."/>
            <person name="Dong W."/>
            <person name="Hu S."/>
            <person name="Zeng C."/>
            <person name="Zhang J."/>
            <person name="Zhang Y."/>
            <person name="Li R."/>
            <person name="Xu Z."/>
            <person name="Li S."/>
            <person name="Li X."/>
            <person name="Zheng H."/>
            <person name="Cong L."/>
            <person name="Lin L."/>
            <person name="Yin J."/>
            <person name="Geng J."/>
            <person name="Li G."/>
            <person name="Shi J."/>
            <person name="Liu J."/>
            <person name="Lv H."/>
            <person name="Li J."/>
            <person name="Wang J."/>
            <person name="Deng Y."/>
            <person name="Ran L."/>
            <person name="Shi X."/>
            <person name="Wang X."/>
            <person name="Wu Q."/>
            <person name="Li C."/>
            <person name="Ren X."/>
            <person name="Wang J."/>
            <person name="Wang X."/>
            <person name="Li D."/>
            <person name="Liu D."/>
            <person name="Zhang X."/>
            <person name="Ji Z."/>
            <person name="Zhao W."/>
            <person name="Sun Y."/>
            <person name="Zhang Z."/>
            <person name="Bao J."/>
            <person name="Han Y."/>
            <person name="Dong L."/>
            <person name="Ji J."/>
            <person name="Chen P."/>
            <person name="Wu S."/>
            <person name="Liu J."/>
            <person name="Xiao Y."/>
            <person name="Bu D."/>
            <person name="Tan J."/>
            <person name="Yang L."/>
            <person name="Ye C."/>
            <person name="Zhang J."/>
            <person name="Xu J."/>
            <person name="Zhou Y."/>
            <person name="Yu Y."/>
            <person name="Zhang B."/>
            <person name="Zhuang S."/>
            <person name="Wei H."/>
            <person name="Liu B."/>
            <person name="Lei M."/>
            <person name="Yu H."/>
            <person name="Li Y."/>
            <person name="Xu H."/>
            <person name="Wei S."/>
            <person name="He X."/>
            <person name="Fang L."/>
            <person name="Zhang Z."/>
            <person name="Zhang Y."/>
            <person name="Huang X."/>
            <person name="Su Z."/>
            <person name="Tong W."/>
            <person name="Li J."/>
            <person name="Tong Z."/>
            <person name="Li S."/>
            <person name="Ye J."/>
            <person name="Wang L."/>
            <person name="Fang L."/>
            <person name="Lei T."/>
            <person name="Chen C."/>
            <person name="Chen H."/>
            <person name="Xu Z."/>
            <person name="Li H."/>
            <person name="Huang H."/>
            <person name="Zhang F."/>
            <person name="Xu H."/>
            <person name="Li N."/>
            <person name="Zhao C."/>
            <person name="Li S."/>
            <person name="Dong L."/>
            <person name="Huang Y."/>
            <person name="Li L."/>
            <person name="Xi Y."/>
            <person name="Qi Q."/>
            <person name="Li W."/>
            <person name="Zhang B."/>
            <person name="Hu W."/>
            <person name="Zhang Y."/>
            <person name="Tian X."/>
            <person name="Jiao Y."/>
            <person name="Liang X."/>
            <person name="Jin J."/>
            <person name="Gao L."/>
            <person name="Zheng W."/>
            <person name="Hao B."/>
            <person name="Liu S."/>
            <person name="Wang W."/>
            <person name="Yuan L."/>
            <person name="Cao M."/>
            <person name="McDermott J."/>
            <person name="Samudrala R."/>
            <person name="Wang J."/>
            <person name="Wong G.K."/>
            <person name="Yang H."/>
        </authorList>
    </citation>
    <scope>NUCLEOTIDE SEQUENCE [LARGE SCALE GENOMIC DNA]</scope>
</reference>
<evidence type="ECO:0000256" key="1">
    <source>
        <dbReference type="ARBA" id="ARBA00008239"/>
    </source>
</evidence>
<dbReference type="InterPro" id="IPR037196">
    <property type="entry name" value="HSP90_C"/>
</dbReference>
<gene>
    <name evidence="6" type="ORF">OsJ_29787</name>
</gene>
<sequence length="399" mass="45136">MASETETFAFQAEINQLLSLIINTFYSNKEIFLRELISNSSDLEYLEERRLKDLVKKHSEFISYPISLWTEKTTEKEISDDEDEEEKKDAEEGKVEDVDEEKEEKEKKKKKIKEVSHEWNVMNKQKPIWLRKPEEITKEEYAAFYKSLTNDWEEHLAAQALRDSSMAGYMSSKKTMEINPENAIMDELRKRADADKNDKSVKDLVMLLFETALLTSGFSLEDPNTFGTRIHRMLKLGLSIDEDESAEADADMPPLEDDAGESKMEEVKYTFRETRLHSCCRSSGGLAMEATKETQQQQQQRKPDAGDTVQLPMDTSPYVQYKKDDGLEDYKLRAYGARGHLPVSDVPHGGCGTDAPTIPGTAVPVATQRRHQQGDTAAAAAGTGRVDTATDAINHHGVP</sequence>
<dbReference type="InterPro" id="IPR019805">
    <property type="entry name" value="Heat_shock_protein_90_CS"/>
</dbReference>
<evidence type="ECO:0000256" key="2">
    <source>
        <dbReference type="ARBA" id="ARBA00022741"/>
    </source>
</evidence>
<dbReference type="SUPFAM" id="SSF55874">
    <property type="entry name" value="ATPase domain of HSP90 chaperone/DNA topoisomerase II/histidine kinase"/>
    <property type="match status" value="1"/>
</dbReference>
<dbReference type="Pfam" id="PF00183">
    <property type="entry name" value="HSP90"/>
    <property type="match status" value="1"/>
</dbReference>
<keyword evidence="4" id="KW-0143">Chaperone</keyword>
<feature type="region of interest" description="Disordered" evidence="5">
    <location>
        <begin position="286"/>
        <end position="312"/>
    </location>
</feature>
<dbReference type="GO" id="GO:0140662">
    <property type="term" value="F:ATP-dependent protein folding chaperone"/>
    <property type="evidence" value="ECO:0007669"/>
    <property type="project" value="InterPro"/>
</dbReference>
<dbReference type="Pfam" id="PF10714">
    <property type="entry name" value="LEA_6"/>
    <property type="match status" value="1"/>
</dbReference>
<dbReference type="InterPro" id="IPR036890">
    <property type="entry name" value="HATPase_C_sf"/>
</dbReference>
<dbReference type="SUPFAM" id="SSF110942">
    <property type="entry name" value="HSP90 C-terminal domain"/>
    <property type="match status" value="1"/>
</dbReference>
<dbReference type="PRINTS" id="PR00775">
    <property type="entry name" value="HEATSHOCK90"/>
</dbReference>
<dbReference type="PANTHER" id="PTHR11528">
    <property type="entry name" value="HEAT SHOCK PROTEIN 90 FAMILY MEMBER"/>
    <property type="match status" value="1"/>
</dbReference>